<dbReference type="Proteomes" id="UP001595477">
    <property type="component" value="Unassembled WGS sequence"/>
</dbReference>
<dbReference type="PROSITE" id="PS51257">
    <property type="entry name" value="PROKAR_LIPOPROTEIN"/>
    <property type="match status" value="1"/>
</dbReference>
<sequence>MQLNNKATVASALAGAACALLGTPAAQAEEGMLKDWQFDTAILYYGETDRVSLAEGVINATKTNDDDSIFNVKLVLDTLTGASANGAVAQPYAQTFSRPSGKDGYVVNAGETPLDDTFRDTRVQVSGSWMQPFSDTWRATGAVNVSTEYDYLSLGLSGLLEKDLFMRNTTLSAGLSFQFDSIDPVGGTPDALTSMLVPTYLGDDNDEGEDEFEWDDDYEEGENKTGSESKTTTDLILGVTQVINRRMLMQFNYGLSVVDGYMTDPYKLLSVVDNAGMTQDVIYEGRPDSRTKHSFFWQTKYALDNAVVDVSYRFATDDWDIDSHTIDSRFRFNLGDNDYIQPHLRYYQQSAAEFYRPFLNQADPLPMYASADYRVGEMTAYTLGLKYGHKMENGHEWAVRAEYYQQDPKNAGFNEPGVLADLELYPSVKAVILQFNYHF</sequence>
<gene>
    <name evidence="2" type="ORF">ACFOEW_02805</name>
</gene>
<evidence type="ECO:0000313" key="2">
    <source>
        <dbReference type="EMBL" id="MFC3200748.1"/>
    </source>
</evidence>
<dbReference type="Pfam" id="PF12094">
    <property type="entry name" value="DUF3570"/>
    <property type="match status" value="1"/>
</dbReference>
<evidence type="ECO:0000256" key="1">
    <source>
        <dbReference type="SAM" id="SignalP"/>
    </source>
</evidence>
<name>A0ABV7JRX8_9ALTE</name>
<keyword evidence="1" id="KW-0732">Signal</keyword>
<protein>
    <submittedName>
        <fullName evidence="2">DUF3570 domain-containing protein</fullName>
    </submittedName>
</protein>
<reference evidence="3" key="1">
    <citation type="journal article" date="2019" name="Int. J. Syst. Evol. Microbiol.">
        <title>The Global Catalogue of Microorganisms (GCM) 10K type strain sequencing project: providing services to taxonomists for standard genome sequencing and annotation.</title>
        <authorList>
            <consortium name="The Broad Institute Genomics Platform"/>
            <consortium name="The Broad Institute Genome Sequencing Center for Infectious Disease"/>
            <person name="Wu L."/>
            <person name="Ma J."/>
        </authorList>
    </citation>
    <scope>NUCLEOTIDE SEQUENCE [LARGE SCALE GENOMIC DNA]</scope>
    <source>
        <strain evidence="3">KCTC 52449</strain>
    </source>
</reference>
<dbReference type="InterPro" id="IPR021953">
    <property type="entry name" value="DUF3570"/>
</dbReference>
<feature type="chain" id="PRO_5046162778" evidence="1">
    <location>
        <begin position="29"/>
        <end position="439"/>
    </location>
</feature>
<keyword evidence="3" id="KW-1185">Reference proteome</keyword>
<comment type="caution">
    <text evidence="2">The sequence shown here is derived from an EMBL/GenBank/DDBJ whole genome shotgun (WGS) entry which is preliminary data.</text>
</comment>
<dbReference type="EMBL" id="JBHRSX010000008">
    <property type="protein sequence ID" value="MFC3200748.1"/>
    <property type="molecule type" value="Genomic_DNA"/>
</dbReference>
<feature type="signal peptide" evidence="1">
    <location>
        <begin position="1"/>
        <end position="28"/>
    </location>
</feature>
<proteinExistence type="predicted"/>
<evidence type="ECO:0000313" key="3">
    <source>
        <dbReference type="Proteomes" id="UP001595477"/>
    </source>
</evidence>
<organism evidence="2 3">
    <name type="scientific">Alteromonas oceani</name>
    <dbReference type="NCBI Taxonomy" id="2071609"/>
    <lineage>
        <taxon>Bacteria</taxon>
        <taxon>Pseudomonadati</taxon>
        <taxon>Pseudomonadota</taxon>
        <taxon>Gammaproteobacteria</taxon>
        <taxon>Alteromonadales</taxon>
        <taxon>Alteromonadaceae</taxon>
        <taxon>Alteromonas/Salinimonas group</taxon>
        <taxon>Alteromonas</taxon>
    </lineage>
</organism>
<accession>A0ABV7JRX8</accession>
<dbReference type="RefSeq" id="WP_123325425.1">
    <property type="nucleotide sequence ID" value="NZ_JBHRSX010000008.1"/>
</dbReference>